<protein>
    <submittedName>
        <fullName evidence="2">Uncharacterized protein</fullName>
    </submittedName>
</protein>
<reference evidence="2 3" key="1">
    <citation type="submission" date="2019-03" db="EMBL/GenBank/DDBJ databases">
        <title>First draft genome of Liparis tanakae, snailfish: a comprehensive survey of snailfish specific genes.</title>
        <authorList>
            <person name="Kim W."/>
            <person name="Song I."/>
            <person name="Jeong J.-H."/>
            <person name="Kim D."/>
            <person name="Kim S."/>
            <person name="Ryu S."/>
            <person name="Song J.Y."/>
            <person name="Lee S.K."/>
        </authorList>
    </citation>
    <scope>NUCLEOTIDE SEQUENCE [LARGE SCALE GENOMIC DNA]</scope>
    <source>
        <tissue evidence="2">Muscle</tissue>
    </source>
</reference>
<evidence type="ECO:0000256" key="1">
    <source>
        <dbReference type="SAM" id="MobiDB-lite"/>
    </source>
</evidence>
<sequence length="123" mass="13352">MPPVPHPRVQFGSSQKGKLVPLHFAADRPGTRTLRPDAPGLRTETLSSRPPPEDRRPIRVPPQGKPFNSTTPRFTSSTVEPSPGNTKCTPQEETVTHPLRLAGSEWYTFLPCSAMVGACCGPP</sequence>
<proteinExistence type="predicted"/>
<keyword evidence="3" id="KW-1185">Reference proteome</keyword>
<feature type="region of interest" description="Disordered" evidence="1">
    <location>
        <begin position="1"/>
        <end position="93"/>
    </location>
</feature>
<dbReference type="EMBL" id="SRLO01000238">
    <property type="protein sequence ID" value="TNN65244.1"/>
    <property type="molecule type" value="Genomic_DNA"/>
</dbReference>
<comment type="caution">
    <text evidence="2">The sequence shown here is derived from an EMBL/GenBank/DDBJ whole genome shotgun (WGS) entry which is preliminary data.</text>
</comment>
<dbReference type="Proteomes" id="UP000314294">
    <property type="component" value="Unassembled WGS sequence"/>
</dbReference>
<accession>A0A4Z2HK00</accession>
<evidence type="ECO:0000313" key="2">
    <source>
        <dbReference type="EMBL" id="TNN65244.1"/>
    </source>
</evidence>
<name>A0A4Z2HK00_9TELE</name>
<organism evidence="2 3">
    <name type="scientific">Liparis tanakae</name>
    <name type="common">Tanaka's snailfish</name>
    <dbReference type="NCBI Taxonomy" id="230148"/>
    <lineage>
        <taxon>Eukaryota</taxon>
        <taxon>Metazoa</taxon>
        <taxon>Chordata</taxon>
        <taxon>Craniata</taxon>
        <taxon>Vertebrata</taxon>
        <taxon>Euteleostomi</taxon>
        <taxon>Actinopterygii</taxon>
        <taxon>Neopterygii</taxon>
        <taxon>Teleostei</taxon>
        <taxon>Neoteleostei</taxon>
        <taxon>Acanthomorphata</taxon>
        <taxon>Eupercaria</taxon>
        <taxon>Perciformes</taxon>
        <taxon>Cottioidei</taxon>
        <taxon>Cottales</taxon>
        <taxon>Liparidae</taxon>
        <taxon>Liparis</taxon>
    </lineage>
</organism>
<gene>
    <name evidence="2" type="ORF">EYF80_024533</name>
</gene>
<dbReference type="AlphaFoldDB" id="A0A4Z2HK00"/>
<evidence type="ECO:0000313" key="3">
    <source>
        <dbReference type="Proteomes" id="UP000314294"/>
    </source>
</evidence>
<feature type="compositionally biased region" description="Polar residues" evidence="1">
    <location>
        <begin position="66"/>
        <end position="93"/>
    </location>
</feature>